<feature type="region of interest" description="Disordered" evidence="1">
    <location>
        <begin position="1"/>
        <end position="86"/>
    </location>
</feature>
<dbReference type="AlphaFoldDB" id="A0A9D4PWB7"/>
<evidence type="ECO:0000313" key="2">
    <source>
        <dbReference type="EMBL" id="KAH7956357.1"/>
    </source>
</evidence>
<keyword evidence="3" id="KW-1185">Reference proteome</keyword>
<comment type="caution">
    <text evidence="2">The sequence shown here is derived from an EMBL/GenBank/DDBJ whole genome shotgun (WGS) entry which is preliminary data.</text>
</comment>
<name>A0A9D4PWB7_RHISA</name>
<evidence type="ECO:0000313" key="3">
    <source>
        <dbReference type="Proteomes" id="UP000821837"/>
    </source>
</evidence>
<evidence type="ECO:0000256" key="1">
    <source>
        <dbReference type="SAM" id="MobiDB-lite"/>
    </source>
</evidence>
<proteinExistence type="predicted"/>
<feature type="compositionally biased region" description="Basic and acidic residues" evidence="1">
    <location>
        <begin position="54"/>
        <end position="70"/>
    </location>
</feature>
<reference evidence="2" key="2">
    <citation type="submission" date="2021-09" db="EMBL/GenBank/DDBJ databases">
        <authorList>
            <person name="Jia N."/>
            <person name="Wang J."/>
            <person name="Shi W."/>
            <person name="Du L."/>
            <person name="Sun Y."/>
            <person name="Zhan W."/>
            <person name="Jiang J."/>
            <person name="Wang Q."/>
            <person name="Zhang B."/>
            <person name="Ji P."/>
            <person name="Sakyi L.B."/>
            <person name="Cui X."/>
            <person name="Yuan T."/>
            <person name="Jiang B."/>
            <person name="Yang W."/>
            <person name="Lam T.T.-Y."/>
            <person name="Chang Q."/>
            <person name="Ding S."/>
            <person name="Wang X."/>
            <person name="Zhu J."/>
            <person name="Ruan X."/>
            <person name="Zhao L."/>
            <person name="Wei J."/>
            <person name="Que T."/>
            <person name="Du C."/>
            <person name="Cheng J."/>
            <person name="Dai P."/>
            <person name="Han X."/>
            <person name="Huang E."/>
            <person name="Gao Y."/>
            <person name="Liu J."/>
            <person name="Shao H."/>
            <person name="Ye R."/>
            <person name="Li L."/>
            <person name="Wei W."/>
            <person name="Wang X."/>
            <person name="Wang C."/>
            <person name="Huo Q."/>
            <person name="Li W."/>
            <person name="Guo W."/>
            <person name="Chen H."/>
            <person name="Chen S."/>
            <person name="Zhou L."/>
            <person name="Zhou L."/>
            <person name="Ni X."/>
            <person name="Tian J."/>
            <person name="Zhou Y."/>
            <person name="Sheng Y."/>
            <person name="Liu T."/>
            <person name="Pan Y."/>
            <person name="Xia L."/>
            <person name="Li J."/>
            <person name="Zhao F."/>
            <person name="Cao W."/>
        </authorList>
    </citation>
    <scope>NUCLEOTIDE SEQUENCE</scope>
    <source>
        <strain evidence="2">Rsan-2018</strain>
        <tissue evidence="2">Larvae</tissue>
    </source>
</reference>
<organism evidence="2 3">
    <name type="scientific">Rhipicephalus sanguineus</name>
    <name type="common">Brown dog tick</name>
    <name type="synonym">Ixodes sanguineus</name>
    <dbReference type="NCBI Taxonomy" id="34632"/>
    <lineage>
        <taxon>Eukaryota</taxon>
        <taxon>Metazoa</taxon>
        <taxon>Ecdysozoa</taxon>
        <taxon>Arthropoda</taxon>
        <taxon>Chelicerata</taxon>
        <taxon>Arachnida</taxon>
        <taxon>Acari</taxon>
        <taxon>Parasitiformes</taxon>
        <taxon>Ixodida</taxon>
        <taxon>Ixodoidea</taxon>
        <taxon>Ixodidae</taxon>
        <taxon>Rhipicephalinae</taxon>
        <taxon>Rhipicephalus</taxon>
        <taxon>Rhipicephalus</taxon>
    </lineage>
</organism>
<dbReference type="Proteomes" id="UP000821837">
    <property type="component" value="Unassembled WGS sequence"/>
</dbReference>
<dbReference type="EMBL" id="JABSTV010001250">
    <property type="protein sequence ID" value="KAH7956357.1"/>
    <property type="molecule type" value="Genomic_DNA"/>
</dbReference>
<protein>
    <submittedName>
        <fullName evidence="2">Uncharacterized protein</fullName>
    </submittedName>
</protein>
<sequence>MALTRSKARELTQQLSSAPLEEQTPEIRKGEPEAAATGNESAMRAAEQEMEAMVDEREAPSVTHESEDIIGRTGQVCPPTQRLPFP</sequence>
<accession>A0A9D4PWB7</accession>
<gene>
    <name evidence="2" type="ORF">HPB52_008593</name>
</gene>
<reference evidence="2" key="1">
    <citation type="journal article" date="2020" name="Cell">
        <title>Large-Scale Comparative Analyses of Tick Genomes Elucidate Their Genetic Diversity and Vector Capacities.</title>
        <authorList>
            <consortium name="Tick Genome and Microbiome Consortium (TIGMIC)"/>
            <person name="Jia N."/>
            <person name="Wang J."/>
            <person name="Shi W."/>
            <person name="Du L."/>
            <person name="Sun Y."/>
            <person name="Zhan W."/>
            <person name="Jiang J.F."/>
            <person name="Wang Q."/>
            <person name="Zhang B."/>
            <person name="Ji P."/>
            <person name="Bell-Sakyi L."/>
            <person name="Cui X.M."/>
            <person name="Yuan T.T."/>
            <person name="Jiang B.G."/>
            <person name="Yang W.F."/>
            <person name="Lam T.T."/>
            <person name="Chang Q.C."/>
            <person name="Ding S.J."/>
            <person name="Wang X.J."/>
            <person name="Zhu J.G."/>
            <person name="Ruan X.D."/>
            <person name="Zhao L."/>
            <person name="Wei J.T."/>
            <person name="Ye R.Z."/>
            <person name="Que T.C."/>
            <person name="Du C.H."/>
            <person name="Zhou Y.H."/>
            <person name="Cheng J.X."/>
            <person name="Dai P.F."/>
            <person name="Guo W.B."/>
            <person name="Han X.H."/>
            <person name="Huang E.J."/>
            <person name="Li L.F."/>
            <person name="Wei W."/>
            <person name="Gao Y.C."/>
            <person name="Liu J.Z."/>
            <person name="Shao H.Z."/>
            <person name="Wang X."/>
            <person name="Wang C.C."/>
            <person name="Yang T.C."/>
            <person name="Huo Q.B."/>
            <person name="Li W."/>
            <person name="Chen H.Y."/>
            <person name="Chen S.E."/>
            <person name="Zhou L.G."/>
            <person name="Ni X.B."/>
            <person name="Tian J.H."/>
            <person name="Sheng Y."/>
            <person name="Liu T."/>
            <person name="Pan Y.S."/>
            <person name="Xia L.Y."/>
            <person name="Li J."/>
            <person name="Zhao F."/>
            <person name="Cao W.C."/>
        </authorList>
    </citation>
    <scope>NUCLEOTIDE SEQUENCE</scope>
    <source>
        <strain evidence="2">Rsan-2018</strain>
    </source>
</reference>